<sequence>MFSAGEIILIAIVALFLFGPTKLPELGRTLGRTLSEFKKGAQGLMEDAHAAAPQDVRQDAMQRPVPDPVSELITAPVQTDHAVPAQLQQTPSSRDKREDLRRLPE</sequence>
<evidence type="ECO:0000256" key="9">
    <source>
        <dbReference type="HAMAP-Rule" id="MF_00236"/>
    </source>
</evidence>
<proteinExistence type="inferred from homology"/>
<keyword evidence="3 9" id="KW-1003">Cell membrane</keyword>
<comment type="function">
    <text evidence="9">Part of the twin-arginine translocation (Tat) system that transports large folded proteins containing a characteristic twin-arginine motif in their signal peptide across membranes. TatA could form the protein-conducting channel of the Tat system.</text>
</comment>
<comment type="similarity">
    <text evidence="9">Belongs to the TatA/E family.</text>
</comment>
<dbReference type="GO" id="GO:0008320">
    <property type="term" value="F:protein transmembrane transporter activity"/>
    <property type="evidence" value="ECO:0007669"/>
    <property type="project" value="UniProtKB-UniRule"/>
</dbReference>
<evidence type="ECO:0000256" key="6">
    <source>
        <dbReference type="ARBA" id="ARBA00022989"/>
    </source>
</evidence>
<keyword evidence="6 9" id="KW-1133">Transmembrane helix</keyword>
<evidence type="ECO:0000256" key="2">
    <source>
        <dbReference type="ARBA" id="ARBA00022448"/>
    </source>
</evidence>
<dbReference type="AlphaFoldDB" id="A0A2W1NSU2"/>
<feature type="region of interest" description="Disordered" evidence="10">
    <location>
        <begin position="77"/>
        <end position="105"/>
    </location>
</feature>
<dbReference type="OrthoDB" id="9800908at2"/>
<dbReference type="HAMAP" id="MF_00236">
    <property type="entry name" value="TatA_E"/>
    <property type="match status" value="1"/>
</dbReference>
<dbReference type="Proteomes" id="UP000214746">
    <property type="component" value="Unassembled WGS sequence"/>
</dbReference>
<keyword evidence="8 9" id="KW-0472">Membrane</keyword>
<dbReference type="PANTHER" id="PTHR42982:SF1">
    <property type="entry name" value="SEC-INDEPENDENT PROTEIN TRANSLOCASE PROTEIN TATA"/>
    <property type="match status" value="1"/>
</dbReference>
<name>A0A2W1NSU2_PAEXE</name>
<keyword evidence="7 9" id="KW-0811">Translocation</keyword>
<keyword evidence="2 9" id="KW-0813">Transport</keyword>
<evidence type="ECO:0000256" key="1">
    <source>
        <dbReference type="ARBA" id="ARBA00004162"/>
    </source>
</evidence>
<keyword evidence="4 9" id="KW-0812">Transmembrane</keyword>
<dbReference type="NCBIfam" id="NF011430">
    <property type="entry name" value="PRK14861.1"/>
    <property type="match status" value="1"/>
</dbReference>
<dbReference type="Gene3D" id="1.20.5.3310">
    <property type="match status" value="1"/>
</dbReference>
<evidence type="ECO:0000256" key="7">
    <source>
        <dbReference type="ARBA" id="ARBA00023010"/>
    </source>
</evidence>
<comment type="caution">
    <text evidence="11">The sequence shown here is derived from an EMBL/GenBank/DDBJ whole genome shotgun (WGS) entry which is preliminary data.</text>
</comment>
<feature type="compositionally biased region" description="Basic and acidic residues" evidence="10">
    <location>
        <begin position="93"/>
        <end position="105"/>
    </location>
</feature>
<evidence type="ECO:0000256" key="4">
    <source>
        <dbReference type="ARBA" id="ARBA00022692"/>
    </source>
</evidence>
<reference evidence="11" key="1">
    <citation type="submission" date="2018-06" db="EMBL/GenBank/DDBJ databases">
        <title>Paenibacillus xerothermodurans sp. nov. an extremely dry heat resistant spore forming bacterium isolated from the soil of Cape Canaveral, Florida.</title>
        <authorList>
            <person name="Seuylemezian A."/>
            <person name="Kaur N."/>
            <person name="Patil P."/>
            <person name="Patil P."/>
            <person name="Mayilraj S."/>
            <person name="Vaishampayan P."/>
        </authorList>
    </citation>
    <scope>NUCLEOTIDE SEQUENCE [LARGE SCALE GENOMIC DNA]</scope>
    <source>
        <strain evidence="11">ATCC 27380</strain>
    </source>
</reference>
<accession>A0A2W1NSU2</accession>
<dbReference type="InterPro" id="IPR006312">
    <property type="entry name" value="TatA/E"/>
</dbReference>
<dbReference type="GO" id="GO:0033281">
    <property type="term" value="C:TAT protein transport complex"/>
    <property type="evidence" value="ECO:0007669"/>
    <property type="project" value="UniProtKB-UniRule"/>
</dbReference>
<dbReference type="GO" id="GO:0043953">
    <property type="term" value="P:protein transport by the Tat complex"/>
    <property type="evidence" value="ECO:0007669"/>
    <property type="project" value="UniProtKB-UniRule"/>
</dbReference>
<evidence type="ECO:0000256" key="3">
    <source>
        <dbReference type="ARBA" id="ARBA00022475"/>
    </source>
</evidence>
<dbReference type="PANTHER" id="PTHR42982">
    <property type="entry name" value="SEC-INDEPENDENT PROTEIN TRANSLOCASE PROTEIN TATA"/>
    <property type="match status" value="1"/>
</dbReference>
<protein>
    <recommendedName>
        <fullName evidence="9">Sec-independent protein translocase protein TatA</fullName>
    </recommendedName>
</protein>
<keyword evidence="5 9" id="KW-0653">Protein transport</keyword>
<keyword evidence="12" id="KW-1185">Reference proteome</keyword>
<comment type="subunit">
    <text evidence="9">Forms a complex with TatC.</text>
</comment>
<comment type="subcellular location">
    <subcellularLocation>
        <location evidence="1 9">Cell membrane</location>
        <topology evidence="1 9">Single-pass membrane protein</topology>
    </subcellularLocation>
</comment>
<evidence type="ECO:0000313" key="11">
    <source>
        <dbReference type="EMBL" id="PZE20826.1"/>
    </source>
</evidence>
<gene>
    <name evidence="9" type="primary">tatA</name>
    <name evidence="11" type="ORF">CBW46_011780</name>
</gene>
<evidence type="ECO:0000256" key="10">
    <source>
        <dbReference type="SAM" id="MobiDB-lite"/>
    </source>
</evidence>
<evidence type="ECO:0000256" key="5">
    <source>
        <dbReference type="ARBA" id="ARBA00022927"/>
    </source>
</evidence>
<evidence type="ECO:0000313" key="12">
    <source>
        <dbReference type="Proteomes" id="UP000214746"/>
    </source>
</evidence>
<dbReference type="Pfam" id="PF02416">
    <property type="entry name" value="TatA_B_E"/>
    <property type="match status" value="1"/>
</dbReference>
<evidence type="ECO:0000256" key="8">
    <source>
        <dbReference type="ARBA" id="ARBA00023136"/>
    </source>
</evidence>
<dbReference type="NCBIfam" id="TIGR01411">
    <property type="entry name" value="tatAE"/>
    <property type="match status" value="1"/>
</dbReference>
<organism evidence="11 12">
    <name type="scientific">Paenibacillus xerothermodurans</name>
    <dbReference type="NCBI Taxonomy" id="1977292"/>
    <lineage>
        <taxon>Bacteria</taxon>
        <taxon>Bacillati</taxon>
        <taxon>Bacillota</taxon>
        <taxon>Bacilli</taxon>
        <taxon>Bacillales</taxon>
        <taxon>Paenibacillaceae</taxon>
        <taxon>Paenibacillus</taxon>
    </lineage>
</organism>
<dbReference type="InterPro" id="IPR003369">
    <property type="entry name" value="TatA/B/E"/>
</dbReference>
<dbReference type="EMBL" id="NHRJ02000005">
    <property type="protein sequence ID" value="PZE20826.1"/>
    <property type="molecule type" value="Genomic_DNA"/>
</dbReference>